<dbReference type="EMBL" id="CAKOFQ010007196">
    <property type="protein sequence ID" value="CAH1994288.1"/>
    <property type="molecule type" value="Genomic_DNA"/>
</dbReference>
<dbReference type="Proteomes" id="UP001152888">
    <property type="component" value="Unassembled WGS sequence"/>
</dbReference>
<name>A0A9P0LGY4_ACAOB</name>
<comment type="caution">
    <text evidence="1">The sequence shown here is derived from an EMBL/GenBank/DDBJ whole genome shotgun (WGS) entry which is preliminary data.</text>
</comment>
<evidence type="ECO:0000313" key="1">
    <source>
        <dbReference type="EMBL" id="CAH1994288.1"/>
    </source>
</evidence>
<evidence type="ECO:0000313" key="2">
    <source>
        <dbReference type="Proteomes" id="UP001152888"/>
    </source>
</evidence>
<organism evidence="1 2">
    <name type="scientific">Acanthoscelides obtectus</name>
    <name type="common">Bean weevil</name>
    <name type="synonym">Bruchus obtectus</name>
    <dbReference type="NCBI Taxonomy" id="200917"/>
    <lineage>
        <taxon>Eukaryota</taxon>
        <taxon>Metazoa</taxon>
        <taxon>Ecdysozoa</taxon>
        <taxon>Arthropoda</taxon>
        <taxon>Hexapoda</taxon>
        <taxon>Insecta</taxon>
        <taxon>Pterygota</taxon>
        <taxon>Neoptera</taxon>
        <taxon>Endopterygota</taxon>
        <taxon>Coleoptera</taxon>
        <taxon>Polyphaga</taxon>
        <taxon>Cucujiformia</taxon>
        <taxon>Chrysomeloidea</taxon>
        <taxon>Chrysomelidae</taxon>
        <taxon>Bruchinae</taxon>
        <taxon>Bruchini</taxon>
        <taxon>Acanthoscelides</taxon>
    </lineage>
</organism>
<sequence>MVLVPYGLICFHLIKLYTDNESANRTSRMYRYVALCEEAIDSTSDEGMVTFLRECYARISQPFRLEEDDSSYSSSKDNVEILPKPSIFYKFSTNIDVFKSAQASKIFM</sequence>
<reference evidence="1" key="1">
    <citation type="submission" date="2022-03" db="EMBL/GenBank/DDBJ databases">
        <authorList>
            <person name="Sayadi A."/>
        </authorList>
    </citation>
    <scope>NUCLEOTIDE SEQUENCE</scope>
</reference>
<keyword evidence="2" id="KW-1185">Reference proteome</keyword>
<accession>A0A9P0LGY4</accession>
<proteinExistence type="predicted"/>
<gene>
    <name evidence="1" type="ORF">ACAOBT_LOCUS22041</name>
</gene>
<dbReference type="AlphaFoldDB" id="A0A9P0LGY4"/>
<protein>
    <submittedName>
        <fullName evidence="1">Uncharacterized protein</fullName>
    </submittedName>
</protein>